<dbReference type="Proteomes" id="UP000300926">
    <property type="component" value="Unassembled WGS sequence"/>
</dbReference>
<evidence type="ECO:0000313" key="8">
    <source>
        <dbReference type="EMBL" id="KPO14000.1"/>
    </source>
</evidence>
<dbReference type="EMBL" id="AP018802">
    <property type="protein sequence ID" value="BBF54060.1"/>
    <property type="molecule type" value="Genomic_DNA"/>
</dbReference>
<reference evidence="9 23" key="10">
    <citation type="submission" date="2019-11" db="EMBL/GenBank/DDBJ databases">
        <title>Whole genome sequence analysis of environmental Escherichia coli from the feces of straw-necked ibis (Threskiornis spinicollis) nesting on inland wetlands.</title>
        <authorList>
            <person name="Wyrsch E.R."/>
            <person name="Roy Chowdhury P."/>
            <person name="Wallis L."/>
            <person name="Cummins M.L."/>
            <person name="Zingali T."/>
            <person name="Brandis K.J."/>
            <person name="Djordjevic S.P."/>
        </authorList>
    </citation>
    <scope>NUCLEOTIDE SEQUENCE [LARGE SCALE GENOMIC DNA]</scope>
    <source>
        <strain evidence="9 23">IBS12</strain>
    </source>
</reference>
<evidence type="ECO:0000313" key="17">
    <source>
        <dbReference type="Proteomes" id="UP000250561"/>
    </source>
</evidence>
<accession>A0A0C2BU87</accession>
<evidence type="ECO:0000313" key="25">
    <source>
        <dbReference type="Proteomes" id="UP000519859"/>
    </source>
</evidence>
<organism evidence="8 15">
    <name type="scientific">Escherichia coli</name>
    <dbReference type="NCBI Taxonomy" id="562"/>
    <lineage>
        <taxon>Bacteria</taxon>
        <taxon>Pseudomonadati</taxon>
        <taxon>Pseudomonadota</taxon>
        <taxon>Gammaproteobacteria</taxon>
        <taxon>Enterobacterales</taxon>
        <taxon>Enterobacteriaceae</taxon>
        <taxon>Escherichia</taxon>
    </lineage>
</organism>
<evidence type="ECO:0000313" key="23">
    <source>
        <dbReference type="Proteomes" id="UP000490727"/>
    </source>
</evidence>
<proteinExistence type="predicted"/>
<reference evidence="1 16" key="4">
    <citation type="journal article" date="2018" name="MBio">
        <title>Genomic Analysis of Hospital Plumbing Reveals Diverse Reservoir of Bacterial Plasmids Conferring Carbapenem Resistance.</title>
        <authorList>
            <consortium name="NISC Comparative Sequencing Program"/>
            <person name="Weingarten R.A."/>
            <person name="Johnson R.C."/>
            <person name="Conlan S."/>
            <person name="Ramsburg A.M."/>
            <person name="Dekker J.P."/>
            <person name="Lau A.F."/>
            <person name="Khil P."/>
            <person name="Odom R.T."/>
            <person name="Deming C."/>
            <person name="Park M."/>
            <person name="Thomas P.J."/>
            <person name="Henderson D.K."/>
            <person name="Palmore T.N."/>
            <person name="Segre J.A."/>
            <person name="Frank K.M."/>
        </authorList>
    </citation>
    <scope>NUCLEOTIDE SEQUENCE [LARGE SCALE GENOMIC DNA]</scope>
    <source>
        <strain evidence="1 16">ECONIH4</strain>
    </source>
</reference>
<dbReference type="Proteomes" id="UP000519859">
    <property type="component" value="Unassembled WGS sequence"/>
</dbReference>
<evidence type="ECO:0000313" key="12">
    <source>
        <dbReference type="EMBL" id="RVE15317.1"/>
    </source>
</evidence>
<dbReference type="EMBL" id="DADUEU010000085">
    <property type="protein sequence ID" value="HBB1576371.1"/>
    <property type="molecule type" value="Genomic_DNA"/>
</dbReference>
<evidence type="ECO:0000313" key="10">
    <source>
        <dbReference type="EMBL" id="NGE87719.1"/>
    </source>
</evidence>
<reference evidence="6" key="3">
    <citation type="journal article" date="2018" name="Genome Biol.">
        <title>SKESA: strategic k-mer extension for scrupulous assemblies.</title>
        <authorList>
            <person name="Souvorov A."/>
            <person name="Agarwala R."/>
            <person name="Lipman D.J."/>
        </authorList>
    </citation>
    <scope>NUCLEOTIDE SEQUENCE [LARGE SCALE GENOMIC DNA]</scope>
    <source>
        <strain evidence="6">EC00618</strain>
        <strain evidence="7">Escherichia coli</strain>
    </source>
</reference>
<dbReference type="EMBL" id="BFIH01000063">
    <property type="protein sequence ID" value="GCO39165.1"/>
    <property type="molecule type" value="Genomic_DNA"/>
</dbReference>
<evidence type="ECO:0000313" key="2">
    <source>
        <dbReference type="EMBL" id="BBF54060.1"/>
    </source>
</evidence>
<dbReference type="EMBL" id="NPIM01000095">
    <property type="protein sequence ID" value="RVE15317.1"/>
    <property type="molecule type" value="Genomic_DNA"/>
</dbReference>
<evidence type="ECO:0000313" key="9">
    <source>
        <dbReference type="EMBL" id="MUM75222.1"/>
    </source>
</evidence>
<protein>
    <submittedName>
        <fullName evidence="1">AlpA family phage regulatory protein</fullName>
    </submittedName>
    <submittedName>
        <fullName evidence="8">AlpA family transcriptional regulator</fullName>
    </submittedName>
    <submittedName>
        <fullName evidence="2">Phage excisionase</fullName>
    </submittedName>
    <submittedName>
        <fullName evidence="13">Transcriptional regulator, AlpA family</fullName>
    </submittedName>
</protein>
<dbReference type="EMBL" id="DABGYN010000032">
    <property type="protein sequence ID" value="HAJ0835880.1"/>
    <property type="molecule type" value="Genomic_DNA"/>
</dbReference>
<evidence type="ECO:0000313" key="24">
    <source>
        <dbReference type="Proteomes" id="UP000514754"/>
    </source>
</evidence>
<evidence type="ECO:0000313" key="11">
    <source>
        <dbReference type="EMBL" id="QMO38883.1"/>
    </source>
</evidence>
<evidence type="ECO:0000313" key="18">
    <source>
        <dbReference type="Proteomes" id="UP000255164"/>
    </source>
</evidence>
<evidence type="ECO:0000313" key="14">
    <source>
        <dbReference type="EMBL" id="STE71414.1"/>
    </source>
</evidence>
<dbReference type="Proteomes" id="UP000239554">
    <property type="component" value="Chromosome"/>
</dbReference>
<dbReference type="Proteomes" id="UP000490727">
    <property type="component" value="Unassembled WGS sequence"/>
</dbReference>
<evidence type="ECO:0000313" key="26">
    <source>
        <dbReference type="Proteomes" id="UP000538406"/>
    </source>
</evidence>
<dbReference type="EMBL" id="WOET01000027">
    <property type="protein sequence ID" value="MUM75222.1"/>
    <property type="molecule type" value="Genomic_DNA"/>
</dbReference>
<reference evidence="10 22" key="11">
    <citation type="submission" date="2020-02" db="EMBL/GenBank/DDBJ databases">
        <title>WGS of Carbapenem-Resistant Enterobacteriaceae.</title>
        <authorList>
            <person name="Tokajian S."/>
            <person name="El Chaar M."/>
            <person name="El Khoury M."/>
        </authorList>
    </citation>
    <scope>NUCLEOTIDE SEQUENCE [LARGE SCALE GENOMIC DNA]</scope>
    <source>
        <strain evidence="10 22">ECM_75</strain>
    </source>
</reference>
<dbReference type="EMBL" id="UFZA01000002">
    <property type="protein sequence ID" value="STE71414.1"/>
    <property type="molecule type" value="Genomic_DNA"/>
</dbReference>
<evidence type="ECO:0000313" key="6">
    <source>
        <dbReference type="EMBL" id="HAJ0835880.1"/>
    </source>
</evidence>
<dbReference type="Proteomes" id="UP000250561">
    <property type="component" value="Unassembled WGS sequence"/>
</dbReference>
<dbReference type="EMBL" id="AASDFP010000055">
    <property type="protein sequence ID" value="EFB2194501.1"/>
    <property type="molecule type" value="Genomic_DNA"/>
</dbReference>
<dbReference type="Proteomes" id="UP000288459">
    <property type="component" value="Unassembled WGS sequence"/>
</dbReference>
<dbReference type="EMBL" id="UARS01000010">
    <property type="protein sequence ID" value="SPW55531.1"/>
    <property type="molecule type" value="Genomic_DNA"/>
</dbReference>
<dbReference type="Proteomes" id="UP000514754">
    <property type="component" value="Chromosome"/>
</dbReference>
<name>A0A0C2BU87_ECOLX</name>
<evidence type="ECO:0000313" key="1">
    <source>
        <dbReference type="EMBL" id="AUY05209.1"/>
    </source>
</evidence>
<reference evidence="11 24" key="12">
    <citation type="submission" date="2020-06" db="EMBL/GenBank/DDBJ databases">
        <title>REHAB project genomes.</title>
        <authorList>
            <person name="Shaw L.P."/>
        </authorList>
    </citation>
    <scope>NUCLEOTIDE SEQUENCE [LARGE SCALE GENOMIC DNA]</scope>
    <source>
        <strain evidence="11 24">RHB10-C12</strain>
    </source>
</reference>
<dbReference type="PATRIC" id="fig|562.10474.peg.2397"/>
<dbReference type="Proteomes" id="UP000538406">
    <property type="component" value="Unassembled WGS sequence"/>
</dbReference>
<dbReference type="EMBL" id="CP026399">
    <property type="protein sequence ID" value="AUY05209.1"/>
    <property type="molecule type" value="Genomic_DNA"/>
</dbReference>
<reference evidence="8 15" key="1">
    <citation type="journal article" date="2015" name="Front. Microbiol.">
        <title>Genetic determinants of heat resistance in Escherichia coli.</title>
        <authorList>
            <person name="Mercer R.G."/>
            <person name="Zheng J."/>
            <person name="Garcia-Hernandez R."/>
            <person name="Ruan L."/>
            <person name="Ganzle M.G."/>
            <person name="McMullen L.M."/>
        </authorList>
    </citation>
    <scope>NUCLEOTIDE SEQUENCE [LARGE SCALE GENOMIC DNA]</scope>
    <source>
        <strain evidence="8 15">AW1.3</strain>
    </source>
</reference>
<dbReference type="AlphaFoldDB" id="A0A0C2BU87"/>
<evidence type="ECO:0000313" key="5">
    <source>
        <dbReference type="EMBL" id="GCO39165.1"/>
    </source>
</evidence>
<evidence type="ECO:0000313" key="22">
    <source>
        <dbReference type="Proteomes" id="UP000472856"/>
    </source>
</evidence>
<sequence length="63" mass="7215">MTDTSLIPEKEVMNKLGVSSRQTIWNYTKRHGFPKPVRTHPKSYLREAVEGWILNGGVNQKCS</sequence>
<dbReference type="Proteomes" id="UP000472856">
    <property type="component" value="Unassembled WGS sequence"/>
</dbReference>
<dbReference type="GeneID" id="75056876"/>
<dbReference type="EMBL" id="AASHPR010000060">
    <property type="protein sequence ID" value="EFC3527103.1"/>
    <property type="molecule type" value="Genomic_DNA"/>
</dbReference>
<evidence type="ECO:0000313" key="21">
    <source>
        <dbReference type="Proteomes" id="UP000300926"/>
    </source>
</evidence>
<evidence type="ECO:0000313" key="20">
    <source>
        <dbReference type="Proteomes" id="UP000288459"/>
    </source>
</evidence>
<gene>
    <name evidence="8" type="ORF">ACU57_08350</name>
    <name evidence="1" type="ORF">C3F40_27785</name>
    <name evidence="12" type="ORF">CIG67_05775</name>
    <name evidence="4" type="ORF">CTR35_004348</name>
    <name evidence="2" type="ORF">E2863_02579</name>
    <name evidence="5" type="ORF">ExPECSC038_03732</name>
    <name evidence="3" type="ORF">FIJ20_20255</name>
    <name evidence="10" type="ORF">G5603_05860</name>
    <name evidence="9" type="ORF">GNZ05_24125</name>
    <name evidence="6" type="ORF">HL563_19445</name>
    <name evidence="11" type="ORF">HVW43_00560</name>
    <name evidence="7" type="ORF">J0541_005441</name>
    <name evidence="14" type="ORF">NCTC10082_04290</name>
    <name evidence="13" type="ORF">NCTC11126_04733</name>
</gene>
<dbReference type="EMBL" id="JAAJRI010000002">
    <property type="protein sequence ID" value="NGE87719.1"/>
    <property type="molecule type" value="Genomic_DNA"/>
</dbReference>
<evidence type="ECO:0000313" key="19">
    <source>
        <dbReference type="Proteomes" id="UP000281900"/>
    </source>
</evidence>
<dbReference type="Proteomes" id="UP000281900">
    <property type="component" value="Chromosome"/>
</dbReference>
<evidence type="ECO:0000313" key="4">
    <source>
        <dbReference type="EMBL" id="EFC3527103.1"/>
    </source>
</evidence>
<evidence type="ECO:0000313" key="3">
    <source>
        <dbReference type="EMBL" id="EFB2194501.1"/>
    </source>
</evidence>
<evidence type="ECO:0000313" key="16">
    <source>
        <dbReference type="Proteomes" id="UP000239554"/>
    </source>
</evidence>
<reference evidence="5 21" key="5">
    <citation type="submission" date="2018-04" db="EMBL/GenBank/DDBJ databases">
        <title>Large scale genomics of bovine and human commensal E. coli to reveal the emerging process of EHEC.</title>
        <authorList>
            <person name="Arimizu Y."/>
            <person name="Ogura Y."/>
        </authorList>
    </citation>
    <scope>NUCLEOTIDE SEQUENCE [LARGE SCALE GENOMIC DNA]</scope>
    <source>
        <strain evidence="5 21">ECSC038</strain>
    </source>
</reference>
<dbReference type="EMBL" id="CP057906">
    <property type="protein sequence ID" value="QMO38883.1"/>
    <property type="molecule type" value="Genomic_DNA"/>
</dbReference>
<dbReference type="Proteomes" id="UP000255164">
    <property type="component" value="Unassembled WGS sequence"/>
</dbReference>
<reference evidence="2 19" key="7">
    <citation type="submission" date="2018-07" db="EMBL/GenBank/DDBJ databases">
        <title>Genomic analysis of colistin resistant EHEC isolated from cattle in Japan.</title>
        <authorList>
            <person name="Kusumoto M."/>
            <person name="Misumi W."/>
            <person name="Ogura Y."/>
            <person name="Hayashi T."/>
            <person name="Akiba M."/>
        </authorList>
    </citation>
    <scope>NUCLEOTIDE SEQUENCE [LARGE SCALE GENOMIC DNA]</scope>
    <source>
        <strain evidence="2 19">E2863</strain>
    </source>
</reference>
<reference evidence="12 20" key="2">
    <citation type="submission" date="2017-08" db="EMBL/GenBank/DDBJ databases">
        <title>Sequencing of Escherichia coli CCPM 6219.</title>
        <authorList>
            <person name="Liu S.-L."/>
            <person name="Zhou Y.-J."/>
            <person name="Zhao M.-F."/>
        </authorList>
    </citation>
    <scope>NUCLEOTIDE SEQUENCE [LARGE SCALE GENOMIC DNA]</scope>
    <source>
        <strain evidence="12 20">CCPM 6219</strain>
    </source>
</reference>
<dbReference type="EMBL" id="LDYI01000066">
    <property type="protein sequence ID" value="KPO14000.1"/>
    <property type="molecule type" value="Genomic_DNA"/>
</dbReference>
<reference evidence="3 25" key="8">
    <citation type="submission" date="2019-06" db="EMBL/GenBank/DDBJ databases">
        <authorList>
            <consortium name="NARMS: The National Antimicrobial Resistance Monitoring System"/>
        </authorList>
    </citation>
    <scope>NUCLEOTIDE SEQUENCE [LARGE SCALE GENOMIC DNA]</scope>
    <source>
        <strain evidence="4 26">FSIS11705178</strain>
        <strain evidence="3 25">FSIS11921886</strain>
    </source>
</reference>
<evidence type="ECO:0000313" key="7">
    <source>
        <dbReference type="EMBL" id="HBB1576371.1"/>
    </source>
</evidence>
<reference evidence="6" key="9">
    <citation type="submission" date="2019-09" db="EMBL/GenBank/DDBJ databases">
        <authorList>
            <consortium name="NCBI Pathogen Detection Project"/>
        </authorList>
    </citation>
    <scope>NUCLEOTIDE SEQUENCE</scope>
    <source>
        <strain evidence="6">EC00618</strain>
        <strain evidence="7">Escherichia coli</strain>
    </source>
</reference>
<evidence type="ECO:0000313" key="15">
    <source>
        <dbReference type="Proteomes" id="UP000050556"/>
    </source>
</evidence>
<dbReference type="RefSeq" id="WP_000132739.1">
    <property type="nucleotide sequence ID" value="NZ_AP018802.1"/>
</dbReference>
<dbReference type="Proteomes" id="UP000870292">
    <property type="component" value="Unassembled WGS sequence"/>
</dbReference>
<evidence type="ECO:0000313" key="13">
    <source>
        <dbReference type="EMBL" id="SPW55531.1"/>
    </source>
</evidence>
<dbReference type="Proteomes" id="UP000050556">
    <property type="component" value="Unassembled WGS sequence"/>
</dbReference>
<reference evidence="17 18" key="6">
    <citation type="submission" date="2018-06" db="EMBL/GenBank/DDBJ databases">
        <authorList>
            <consortium name="Pathogen Informatics"/>
            <person name="Doyle S."/>
        </authorList>
    </citation>
    <scope>NUCLEOTIDE SEQUENCE [LARGE SCALE GENOMIC DNA]</scope>
    <source>
        <strain evidence="14 18">NCTC10082</strain>
        <strain evidence="13 17">NCTC11126</strain>
    </source>
</reference>